<evidence type="ECO:0000256" key="16">
    <source>
        <dbReference type="SAM" id="Phobius"/>
    </source>
</evidence>
<keyword evidence="9" id="KW-0753">Steroid metabolism</keyword>
<dbReference type="EC" id="1.1.3.6" evidence="13"/>
<dbReference type="GO" id="GO:0008203">
    <property type="term" value="P:cholesterol metabolic process"/>
    <property type="evidence" value="ECO:0007669"/>
    <property type="project" value="UniProtKB-KW"/>
</dbReference>
<protein>
    <recommendedName>
        <fullName evidence="14">Cholesterol oxidase</fullName>
        <ecNumber evidence="13">1.1.3.6</ecNumber>
        <ecNumber evidence="11">5.3.3.1</ecNumber>
    </recommendedName>
    <alternativeName>
        <fullName evidence="15">Cholesterol isomerase</fullName>
    </alternativeName>
</protein>
<name>A0A504J6R9_9FLAO</name>
<evidence type="ECO:0000256" key="11">
    <source>
        <dbReference type="ARBA" id="ARBA00038856"/>
    </source>
</evidence>
<keyword evidence="6" id="KW-0560">Oxidoreductase</keyword>
<comment type="cofactor">
    <cofactor evidence="1">
        <name>FAD</name>
        <dbReference type="ChEBI" id="CHEBI:57692"/>
    </cofactor>
</comment>
<evidence type="ECO:0000256" key="13">
    <source>
        <dbReference type="ARBA" id="ARBA00049723"/>
    </source>
</evidence>
<dbReference type="InterPro" id="IPR007867">
    <property type="entry name" value="GMC_OxRtase_C"/>
</dbReference>
<keyword evidence="10" id="KW-0413">Isomerase</keyword>
<feature type="domain" description="Glucose-methanol-choline oxidoreductase C-terminal" evidence="18">
    <location>
        <begin position="452"/>
        <end position="506"/>
    </location>
</feature>
<dbReference type="InterPro" id="IPR036188">
    <property type="entry name" value="FAD/NAD-bd_sf"/>
</dbReference>
<dbReference type="AlphaFoldDB" id="A0A504J6R9"/>
<evidence type="ECO:0000256" key="7">
    <source>
        <dbReference type="ARBA" id="ARBA00023098"/>
    </source>
</evidence>
<evidence type="ECO:0000313" key="20">
    <source>
        <dbReference type="Proteomes" id="UP000315540"/>
    </source>
</evidence>
<dbReference type="InterPro" id="IPR000172">
    <property type="entry name" value="GMC_OxRdtase_N"/>
</dbReference>
<dbReference type="EC" id="5.3.3.1" evidence="11"/>
<dbReference type="SUPFAM" id="SSF51905">
    <property type="entry name" value="FAD/NAD(P)-binding domain"/>
    <property type="match status" value="1"/>
</dbReference>
<keyword evidence="16" id="KW-0812">Transmembrane</keyword>
<evidence type="ECO:0000256" key="8">
    <source>
        <dbReference type="ARBA" id="ARBA00023166"/>
    </source>
</evidence>
<evidence type="ECO:0000313" key="19">
    <source>
        <dbReference type="EMBL" id="TPN82420.1"/>
    </source>
</evidence>
<evidence type="ECO:0000256" key="14">
    <source>
        <dbReference type="ARBA" id="ARBA00049744"/>
    </source>
</evidence>
<comment type="pathway">
    <text evidence="12">Steroid metabolism; cholesterol degradation.</text>
</comment>
<evidence type="ECO:0000256" key="12">
    <source>
        <dbReference type="ARBA" id="ARBA00049645"/>
    </source>
</evidence>
<reference evidence="19 20" key="1">
    <citation type="submission" date="2019-06" db="EMBL/GenBank/DDBJ databases">
        <authorList>
            <person name="Meng X."/>
        </authorList>
    </citation>
    <scope>NUCLEOTIDE SEQUENCE [LARGE SCALE GENOMIC DNA]</scope>
    <source>
        <strain evidence="19 20">M625</strain>
    </source>
</reference>
<sequence length="539" mass="59912">MKLKEEYDYVIIGSGFGGSVSALRLSEKGYNVLVIEKGKWYTPNDFPKSNWNLKKWLWVPFLRWFGIMKMSFFKHIVVISGTGVGGGSLVYANTLPIPKKEFFNSGSWAKLNNWQQELSPFYKTALQMLGAQKNPFLFDGDKALKELSKEMNIEDGFNRTNVAVFFGQPNQTVKDPYFDGKGPDRTGCNFCGGCMTGCRVGAKNTLDKNYLYLAQQLGTDILAEHEVYDVLPQEDGYMVKFKTSTQIFTSKKQVKAKGVIFSGGVLGTVKLLLKLKQTSLPKLSNRLGYDIRTNNESLISVTNLDHKKDMSNGVAIGSILNTDDNSHLEIVRYAKGSGFWRLSHLPLINGSNTIVRVAKMITSFVKYPISYIKLYTTKDWGKSTAILLFMQTLDSTLKFRRNIFGIMNTRISKGKKPTAFIPQSIDLAKKYASIVNGKETVFGLEPLAGIPSTAHILGGAVMGANSREGVIDKNNNVFGYQNMYVCDGSMISANPGVNPSLSITAITERAMSKIPDKKSILTTQVYSENTCTQEKSHNL</sequence>
<comment type="similarity">
    <text evidence="2">Belongs to the GMC oxidoreductase family.</text>
</comment>
<evidence type="ECO:0000256" key="1">
    <source>
        <dbReference type="ARBA" id="ARBA00001974"/>
    </source>
</evidence>
<evidence type="ECO:0000256" key="3">
    <source>
        <dbReference type="ARBA" id="ARBA00022548"/>
    </source>
</evidence>
<dbReference type="OrthoDB" id="9787779at2"/>
<evidence type="ECO:0000256" key="5">
    <source>
        <dbReference type="ARBA" id="ARBA00022827"/>
    </source>
</evidence>
<comment type="caution">
    <text evidence="19">The sequence shown here is derived from an EMBL/GenBank/DDBJ whole genome shotgun (WGS) entry which is preliminary data.</text>
</comment>
<keyword evidence="4" id="KW-0285">Flavoprotein</keyword>
<proteinExistence type="inferred from homology"/>
<keyword evidence="3" id="KW-0153">Cholesterol metabolism</keyword>
<keyword evidence="7" id="KW-0443">Lipid metabolism</keyword>
<dbReference type="PANTHER" id="PTHR47470">
    <property type="entry name" value="CHOLESTEROL OXIDASE"/>
    <property type="match status" value="1"/>
</dbReference>
<evidence type="ECO:0000256" key="6">
    <source>
        <dbReference type="ARBA" id="ARBA00023002"/>
    </source>
</evidence>
<evidence type="ECO:0000256" key="9">
    <source>
        <dbReference type="ARBA" id="ARBA00023221"/>
    </source>
</evidence>
<dbReference type="PRINTS" id="PR00411">
    <property type="entry name" value="PNDRDTASEI"/>
</dbReference>
<evidence type="ECO:0000259" key="17">
    <source>
        <dbReference type="Pfam" id="PF00732"/>
    </source>
</evidence>
<keyword evidence="16" id="KW-1133">Transmembrane helix</keyword>
<keyword evidence="16" id="KW-0472">Membrane</keyword>
<dbReference type="Proteomes" id="UP000315540">
    <property type="component" value="Unassembled WGS sequence"/>
</dbReference>
<evidence type="ECO:0000256" key="10">
    <source>
        <dbReference type="ARBA" id="ARBA00023235"/>
    </source>
</evidence>
<feature type="domain" description="Glucose-methanol-choline oxidoreductase N-terminal" evidence="17">
    <location>
        <begin position="8"/>
        <end position="273"/>
    </location>
</feature>
<evidence type="ECO:0000256" key="4">
    <source>
        <dbReference type="ARBA" id="ARBA00022630"/>
    </source>
</evidence>
<dbReference type="RefSeq" id="WP_140597352.1">
    <property type="nucleotide sequence ID" value="NZ_VFWZ01000009.1"/>
</dbReference>
<dbReference type="GO" id="GO:0050660">
    <property type="term" value="F:flavin adenine dinucleotide binding"/>
    <property type="evidence" value="ECO:0007669"/>
    <property type="project" value="InterPro"/>
</dbReference>
<gene>
    <name evidence="19" type="ORF">FHK87_23660</name>
</gene>
<dbReference type="Pfam" id="PF05199">
    <property type="entry name" value="GMC_oxred_C"/>
    <property type="match status" value="1"/>
</dbReference>
<organism evidence="19 20">
    <name type="scientific">Aquimarina algicola</name>
    <dbReference type="NCBI Taxonomy" id="2589995"/>
    <lineage>
        <taxon>Bacteria</taxon>
        <taxon>Pseudomonadati</taxon>
        <taxon>Bacteroidota</taxon>
        <taxon>Flavobacteriia</taxon>
        <taxon>Flavobacteriales</taxon>
        <taxon>Flavobacteriaceae</taxon>
        <taxon>Aquimarina</taxon>
    </lineage>
</organism>
<accession>A0A504J6R9</accession>
<dbReference type="PANTHER" id="PTHR47470:SF1">
    <property type="entry name" value="FAD-DEPENDENT OXIDOREDUCTASE 2 FAD BINDING DOMAIN-CONTAINING PROTEIN"/>
    <property type="match status" value="1"/>
</dbReference>
<keyword evidence="5" id="KW-0274">FAD</keyword>
<evidence type="ECO:0000256" key="15">
    <source>
        <dbReference type="ARBA" id="ARBA00049778"/>
    </source>
</evidence>
<dbReference type="Gene3D" id="3.50.50.60">
    <property type="entry name" value="FAD/NAD(P)-binding domain"/>
    <property type="match status" value="3"/>
</dbReference>
<keyword evidence="20" id="KW-1185">Reference proteome</keyword>
<keyword evidence="8" id="KW-1207">Sterol metabolism</keyword>
<dbReference type="GO" id="GO:0016995">
    <property type="term" value="F:cholesterol oxidase activity"/>
    <property type="evidence" value="ECO:0007669"/>
    <property type="project" value="UniProtKB-EC"/>
</dbReference>
<evidence type="ECO:0000259" key="18">
    <source>
        <dbReference type="Pfam" id="PF05199"/>
    </source>
</evidence>
<dbReference type="Pfam" id="PF00732">
    <property type="entry name" value="GMC_oxred_N"/>
    <property type="match status" value="1"/>
</dbReference>
<dbReference type="GO" id="GO:0004769">
    <property type="term" value="F:steroid Delta-isomerase activity"/>
    <property type="evidence" value="ECO:0007669"/>
    <property type="project" value="UniProtKB-EC"/>
</dbReference>
<dbReference type="EMBL" id="VFWZ01000009">
    <property type="protein sequence ID" value="TPN82420.1"/>
    <property type="molecule type" value="Genomic_DNA"/>
</dbReference>
<dbReference type="InterPro" id="IPR052542">
    <property type="entry name" value="Cholesterol_Oxidase"/>
</dbReference>
<evidence type="ECO:0000256" key="2">
    <source>
        <dbReference type="ARBA" id="ARBA00010790"/>
    </source>
</evidence>
<feature type="transmembrane region" description="Helical" evidence="16">
    <location>
        <begin position="72"/>
        <end position="92"/>
    </location>
</feature>